<evidence type="ECO:0000256" key="6">
    <source>
        <dbReference type="ARBA" id="ARBA00023136"/>
    </source>
</evidence>
<feature type="transmembrane region" description="Helical" evidence="8">
    <location>
        <begin position="350"/>
        <end position="370"/>
    </location>
</feature>
<name>A0A0D6Q9X6_KOMXY</name>
<proteinExistence type="inferred from homology"/>
<dbReference type="PANTHER" id="PTHR31806:SF1">
    <property type="entry name" value="PURINE-CYTOSINE PERMEASE FCY2-RELATED"/>
    <property type="match status" value="1"/>
</dbReference>
<evidence type="ECO:0000256" key="1">
    <source>
        <dbReference type="ARBA" id="ARBA00004141"/>
    </source>
</evidence>
<dbReference type="EMBL" id="BANJ01000042">
    <property type="protein sequence ID" value="GAO00215.1"/>
    <property type="molecule type" value="Genomic_DNA"/>
</dbReference>
<feature type="transmembrane region" description="Helical" evidence="8">
    <location>
        <begin position="239"/>
        <end position="260"/>
    </location>
</feature>
<accession>A0A0D6Q9X6</accession>
<feature type="transmembrane region" description="Helical" evidence="8">
    <location>
        <begin position="322"/>
        <end position="338"/>
    </location>
</feature>
<feature type="transmembrane region" description="Helical" evidence="8">
    <location>
        <begin position="167"/>
        <end position="184"/>
    </location>
</feature>
<evidence type="ECO:0000256" key="4">
    <source>
        <dbReference type="ARBA" id="ARBA00022692"/>
    </source>
</evidence>
<dbReference type="GO" id="GO:0022857">
    <property type="term" value="F:transmembrane transporter activity"/>
    <property type="evidence" value="ECO:0007669"/>
    <property type="project" value="InterPro"/>
</dbReference>
<keyword evidence="4 8" id="KW-0812">Transmembrane</keyword>
<dbReference type="PANTHER" id="PTHR31806">
    <property type="entry name" value="PURINE-CYTOSINE PERMEASE FCY2-RELATED"/>
    <property type="match status" value="1"/>
</dbReference>
<reference evidence="9 10" key="1">
    <citation type="submission" date="2012-11" db="EMBL/GenBank/DDBJ databases">
        <title>Whole genome sequence of Gluconacetobacter xylinus NBRC 13693.</title>
        <authorList>
            <person name="Azuma Y."/>
            <person name="Higashiura N."/>
            <person name="Hirakawa H."/>
            <person name="Matsushita K."/>
        </authorList>
    </citation>
    <scope>NUCLEOTIDE SEQUENCE [LARGE SCALE GENOMIC DNA]</scope>
    <source>
        <strain evidence="9 10">NBRC 13693</strain>
    </source>
</reference>
<feature type="transmembrane region" description="Helical" evidence="8">
    <location>
        <begin position="33"/>
        <end position="53"/>
    </location>
</feature>
<evidence type="ECO:0000256" key="3">
    <source>
        <dbReference type="ARBA" id="ARBA00022448"/>
    </source>
</evidence>
<dbReference type="InterPro" id="IPR026030">
    <property type="entry name" value="Pur-cyt_permease_Fcy2/21/22"/>
</dbReference>
<evidence type="ECO:0000256" key="2">
    <source>
        <dbReference type="ARBA" id="ARBA00008974"/>
    </source>
</evidence>
<feature type="transmembrane region" description="Helical" evidence="8">
    <location>
        <begin position="59"/>
        <end position="81"/>
    </location>
</feature>
<keyword evidence="6 7" id="KW-0472">Membrane</keyword>
<evidence type="ECO:0000256" key="8">
    <source>
        <dbReference type="SAM" id="Phobius"/>
    </source>
</evidence>
<dbReference type="AlphaFoldDB" id="A0A0D6Q9X6"/>
<dbReference type="Pfam" id="PF02133">
    <property type="entry name" value="Transp_cyt_pur"/>
    <property type="match status" value="1"/>
</dbReference>
<keyword evidence="5 8" id="KW-1133">Transmembrane helix</keyword>
<organism evidence="9 10">
    <name type="scientific">Komagataeibacter xylinus NBRC 13693</name>
    <dbReference type="NCBI Taxonomy" id="1234668"/>
    <lineage>
        <taxon>Bacteria</taxon>
        <taxon>Pseudomonadati</taxon>
        <taxon>Pseudomonadota</taxon>
        <taxon>Alphaproteobacteria</taxon>
        <taxon>Acetobacterales</taxon>
        <taxon>Acetobacteraceae</taxon>
        <taxon>Komagataeibacter</taxon>
    </lineage>
</organism>
<feature type="transmembrane region" description="Helical" evidence="8">
    <location>
        <begin position="204"/>
        <end position="227"/>
    </location>
</feature>
<keyword evidence="3 7" id="KW-0813">Transport</keyword>
<dbReference type="PIRSF" id="PIRSF002744">
    <property type="entry name" value="Pur-cyt_permease"/>
    <property type="match status" value="1"/>
</dbReference>
<protein>
    <submittedName>
        <fullName evidence="9">Cytosine/purines uracil thiamine allantoin permease</fullName>
    </submittedName>
</protein>
<feature type="transmembrane region" description="Helical" evidence="8">
    <location>
        <begin position="423"/>
        <end position="440"/>
    </location>
</feature>
<evidence type="ECO:0000313" key="9">
    <source>
        <dbReference type="EMBL" id="GAO00215.1"/>
    </source>
</evidence>
<feature type="transmembrane region" description="Helical" evidence="8">
    <location>
        <begin position="390"/>
        <end position="411"/>
    </location>
</feature>
<dbReference type="Proteomes" id="UP000032683">
    <property type="component" value="Unassembled WGS sequence"/>
</dbReference>
<evidence type="ECO:0000256" key="5">
    <source>
        <dbReference type="ARBA" id="ARBA00022989"/>
    </source>
</evidence>
<dbReference type="Gene3D" id="1.10.4160.10">
    <property type="entry name" value="Hydantoin permease"/>
    <property type="match status" value="1"/>
</dbReference>
<sequence length="457" mass="48541">MAKIEGAGPETVERPVPPELQTMSADRIFWSHFSPNLAPAAWVIGVLVVSLGLGGWSAFVVLLIGNVLGALPVAACAVMGPDTGLPQMEASRFSFGSRGKRLPALINWVNCIGWDAVNNVPSAIALILLVQTWGMTLPFWLAMAILALAQLLASAAGHDTVQTIEKYLGWILLAAFAFSGWMAVTHRPDGTPMVAARPAPDGAHILLALGAVSSFTLAWTAYASDYTRYVSRRTGRGKVFALTFGGIFSSAMLMELFGLLTGAMIASPSPESVILALQSWMGPLAPVALAAIALSSIAINAANDNTAAYALISAGSRLPRPLSAVLTAGLAYVLAVMGEGRFTTLYENALLMALYWIAPWCGIVLTDWYARPPALKARRMVTPQGWSPSAILFVAVTVATIILFSSTPLYISPVARLLQGADIGYFVGFAMAATGQYLLLRQQARKYRLTGIKVTQA</sequence>
<comment type="similarity">
    <text evidence="2 7">Belongs to the purine-cytosine permease (2.A.39) family.</text>
</comment>
<comment type="caution">
    <text evidence="9">The sequence shown here is derived from an EMBL/GenBank/DDBJ whole genome shotgun (WGS) entry which is preliminary data.</text>
</comment>
<evidence type="ECO:0000256" key="7">
    <source>
        <dbReference type="PIRNR" id="PIRNR002744"/>
    </source>
</evidence>
<feature type="transmembrane region" description="Helical" evidence="8">
    <location>
        <begin position="280"/>
        <end position="301"/>
    </location>
</feature>
<comment type="subcellular location">
    <subcellularLocation>
        <location evidence="1">Membrane</location>
        <topology evidence="1">Multi-pass membrane protein</topology>
    </subcellularLocation>
</comment>
<dbReference type="GO" id="GO:0005886">
    <property type="term" value="C:plasma membrane"/>
    <property type="evidence" value="ECO:0007669"/>
    <property type="project" value="TreeGrafter"/>
</dbReference>
<gene>
    <name evidence="9" type="ORF">Gxy13693_042_049</name>
</gene>
<evidence type="ECO:0000313" key="10">
    <source>
        <dbReference type="Proteomes" id="UP000032683"/>
    </source>
</evidence>
<dbReference type="InterPro" id="IPR001248">
    <property type="entry name" value="Pur-cyt_permease"/>
</dbReference>
<dbReference type="RefSeq" id="WP_048856598.1">
    <property type="nucleotide sequence ID" value="NZ_BANJ01000042.1"/>
</dbReference>